<protein>
    <submittedName>
        <fullName evidence="2">Uncharacterized protein</fullName>
    </submittedName>
</protein>
<dbReference type="OrthoDB" id="5512622at2"/>
<dbReference type="RefSeq" id="WP_153818639.1">
    <property type="nucleotide sequence ID" value="NZ_WJIE01000002.1"/>
</dbReference>
<gene>
    <name evidence="2" type="ORF">GF068_07480</name>
</gene>
<dbReference type="Proteomes" id="UP000440224">
    <property type="component" value="Unassembled WGS sequence"/>
</dbReference>
<dbReference type="AlphaFoldDB" id="A0A6N7PLQ2"/>
<accession>A0A6N7PLQ2</accession>
<evidence type="ECO:0000313" key="2">
    <source>
        <dbReference type="EMBL" id="MRG91766.1"/>
    </source>
</evidence>
<feature type="region of interest" description="Disordered" evidence="1">
    <location>
        <begin position="1"/>
        <end position="23"/>
    </location>
</feature>
<organism evidence="2 3">
    <name type="scientific">Polyangium spumosum</name>
    <dbReference type="NCBI Taxonomy" id="889282"/>
    <lineage>
        <taxon>Bacteria</taxon>
        <taxon>Pseudomonadati</taxon>
        <taxon>Myxococcota</taxon>
        <taxon>Polyangia</taxon>
        <taxon>Polyangiales</taxon>
        <taxon>Polyangiaceae</taxon>
        <taxon>Polyangium</taxon>
    </lineage>
</organism>
<keyword evidence="3" id="KW-1185">Reference proteome</keyword>
<name>A0A6N7PLQ2_9BACT</name>
<reference evidence="2 3" key="1">
    <citation type="submission" date="2019-10" db="EMBL/GenBank/DDBJ databases">
        <title>A soil myxobacterium in the family Polyangiaceae.</title>
        <authorList>
            <person name="Li Y."/>
            <person name="Wang J."/>
        </authorList>
    </citation>
    <scope>NUCLEOTIDE SEQUENCE [LARGE SCALE GENOMIC DNA]</scope>
    <source>
        <strain evidence="2 3">DSM 14734</strain>
    </source>
</reference>
<comment type="caution">
    <text evidence="2">The sequence shown here is derived from an EMBL/GenBank/DDBJ whole genome shotgun (WGS) entry which is preliminary data.</text>
</comment>
<sequence length="277" mass="29932">MPSPPAPKLLKKKPAPGKPAPPRDAAFALAEVRAEVDALPESELLPVNVDVPRAVAIVLGAAPHLAALRERFVAELPKHPIRYIDNLKNYALAAWYSHLLSLPAPGPENTVKKLLEEASPLRESLLVAAEALAHRGFFEKERVAEIRSGQGHLDTANDLVALAALFSEHWSAIEHKTAVEWAEVERAAAIGPDILVAVGERELPRSGEKPDDPTKLRVRAFSLLAKAYDQCRRGAAYLAWGERDLDEIAPSLYSARGAGRRMADTEADGPAEPTGQG</sequence>
<dbReference type="EMBL" id="WJIE01000002">
    <property type="protein sequence ID" value="MRG91766.1"/>
    <property type="molecule type" value="Genomic_DNA"/>
</dbReference>
<proteinExistence type="predicted"/>
<feature type="region of interest" description="Disordered" evidence="1">
    <location>
        <begin position="257"/>
        <end position="277"/>
    </location>
</feature>
<evidence type="ECO:0000313" key="3">
    <source>
        <dbReference type="Proteomes" id="UP000440224"/>
    </source>
</evidence>
<evidence type="ECO:0000256" key="1">
    <source>
        <dbReference type="SAM" id="MobiDB-lite"/>
    </source>
</evidence>